<dbReference type="Gene3D" id="1.10.287.510">
    <property type="entry name" value="Helix hairpin bin"/>
    <property type="match status" value="1"/>
</dbReference>
<gene>
    <name evidence="9" type="ORF">J4478_03300</name>
</gene>
<evidence type="ECO:0000259" key="7">
    <source>
        <dbReference type="Pfam" id="PF02463"/>
    </source>
</evidence>
<evidence type="ECO:0000256" key="4">
    <source>
        <dbReference type="ARBA" id="ARBA00022840"/>
    </source>
</evidence>
<sequence length="496" mass="56335">MTKLLRLDLKNFKSFKKAAIPFAEGFTTIAGANGSGKSNILDALLFVLGITSMKMLRADRITELVNHEAEDETARVSLTLKDDKRQEFEISRSIDRQGKSVCRLQQKRCGLNEIASFLNEVGIKPTGYNIVVQGDITRIIQMSPKERRGIIDEAAGIKEFDEKREEALRELEKVDGKIKEVRIVLNEREQFLKELDEDRKAASRHIEASKELRQAKASVLRLEAGEVEAEISRIEEKEAGIAQELEQITGERNNASQKIKEMNEKLEELNNALIKAGESAFEGIARSLEEKKAEFRIAEEKEKTLKEIELAERERTARLEKARQALEERKSKAESSLSRVLQELKDAESALKGTEAGKALERLHESIKKHAATESELKALNQALKEVKKAIAKCPVCDSRLPEKRKKEIIEAREKQLESLNKSLKELEALVLEETEKAKNSGQEMEKKHKLSGEKNTLEAEAKSIFERIEELEREKTEAEKKRIEADEKSVLEKNR</sequence>
<dbReference type="SUPFAM" id="SSF75712">
    <property type="entry name" value="Rad50 coiled-coil Zn hook"/>
    <property type="match status" value="1"/>
</dbReference>
<organism evidence="9 10">
    <name type="scientific">Candidatus Iainarchaeum sp</name>
    <dbReference type="NCBI Taxonomy" id="3101447"/>
    <lineage>
        <taxon>Archaea</taxon>
        <taxon>Candidatus Iainarchaeota</taxon>
        <taxon>Candidatus Iainarchaeia</taxon>
        <taxon>Candidatus Iainarchaeales</taxon>
        <taxon>Candidatus Iainarchaeaceae</taxon>
        <taxon>Candidatus Iainarchaeum</taxon>
    </lineage>
</organism>
<dbReference type="EMBL" id="JAGVWB010000023">
    <property type="protein sequence ID" value="MBS3058405.1"/>
    <property type="molecule type" value="Genomic_DNA"/>
</dbReference>
<feature type="region of interest" description="Disordered" evidence="6">
    <location>
        <begin position="436"/>
        <end position="456"/>
    </location>
</feature>
<name>A0A8T4L422_9ARCH</name>
<reference evidence="9" key="1">
    <citation type="submission" date="2021-03" db="EMBL/GenBank/DDBJ databases">
        <authorList>
            <person name="Jaffe A."/>
        </authorList>
    </citation>
    <scope>NUCLEOTIDE SEQUENCE</scope>
    <source>
        <strain evidence="9">RIFCSPLOWO2_01_FULL_43_13</strain>
    </source>
</reference>
<dbReference type="Gene3D" id="3.40.50.300">
    <property type="entry name" value="P-loop containing nucleotide triphosphate hydrolases"/>
    <property type="match status" value="1"/>
</dbReference>
<evidence type="ECO:0000256" key="3">
    <source>
        <dbReference type="ARBA" id="ARBA00022833"/>
    </source>
</evidence>
<dbReference type="Pfam" id="PF02463">
    <property type="entry name" value="SMC_N"/>
    <property type="match status" value="1"/>
</dbReference>
<evidence type="ECO:0000256" key="1">
    <source>
        <dbReference type="ARBA" id="ARBA00022723"/>
    </source>
</evidence>
<keyword evidence="4" id="KW-0067">ATP-binding</keyword>
<feature type="domain" description="RecF/RecN/SMC N-terminal" evidence="7">
    <location>
        <begin position="4"/>
        <end position="458"/>
    </location>
</feature>
<dbReference type="InterPro" id="IPR027417">
    <property type="entry name" value="P-loop_NTPase"/>
</dbReference>
<reference evidence="9" key="2">
    <citation type="submission" date="2021-05" db="EMBL/GenBank/DDBJ databases">
        <title>Protein family content uncovers lineage relationships and bacterial pathway maintenance mechanisms in DPANN archaea.</title>
        <authorList>
            <person name="Castelle C.J."/>
            <person name="Meheust R."/>
            <person name="Jaffe A.L."/>
            <person name="Seitz K."/>
            <person name="Gong X."/>
            <person name="Baker B.J."/>
            <person name="Banfield J.F."/>
        </authorList>
    </citation>
    <scope>NUCLEOTIDE SEQUENCE</scope>
    <source>
        <strain evidence="9">RIFCSPLOWO2_01_FULL_43_13</strain>
    </source>
</reference>
<accession>A0A8T4L422</accession>
<evidence type="ECO:0000313" key="9">
    <source>
        <dbReference type="EMBL" id="MBS3058405.1"/>
    </source>
</evidence>
<dbReference type="Proteomes" id="UP000680185">
    <property type="component" value="Unassembled WGS sequence"/>
</dbReference>
<dbReference type="GO" id="GO:0005524">
    <property type="term" value="F:ATP binding"/>
    <property type="evidence" value="ECO:0007669"/>
    <property type="project" value="UniProtKB-KW"/>
</dbReference>
<keyword evidence="2" id="KW-0547">Nucleotide-binding</keyword>
<evidence type="ECO:0000256" key="2">
    <source>
        <dbReference type="ARBA" id="ARBA00022741"/>
    </source>
</evidence>
<keyword evidence="5" id="KW-0175">Coiled coil</keyword>
<evidence type="ECO:0000313" key="10">
    <source>
        <dbReference type="Proteomes" id="UP000680185"/>
    </source>
</evidence>
<dbReference type="Pfam" id="PF04423">
    <property type="entry name" value="Rad50_zn_hook"/>
    <property type="match status" value="1"/>
</dbReference>
<dbReference type="GO" id="GO:0046872">
    <property type="term" value="F:metal ion binding"/>
    <property type="evidence" value="ECO:0007669"/>
    <property type="project" value="UniProtKB-KW"/>
</dbReference>
<dbReference type="AlphaFoldDB" id="A0A8T4L422"/>
<comment type="caution">
    <text evidence="9">The sequence shown here is derived from an EMBL/GenBank/DDBJ whole genome shotgun (WGS) entry which is preliminary data.</text>
</comment>
<proteinExistence type="predicted"/>
<dbReference type="InterPro" id="IPR013134">
    <property type="entry name" value="Zn_hook_RAD50"/>
</dbReference>
<feature type="non-terminal residue" evidence="9">
    <location>
        <position position="496"/>
    </location>
</feature>
<feature type="domain" description="Zinc-hook" evidence="8">
    <location>
        <begin position="374"/>
        <end position="422"/>
    </location>
</feature>
<keyword evidence="3" id="KW-0862">Zinc</keyword>
<dbReference type="InterPro" id="IPR003395">
    <property type="entry name" value="RecF/RecN/SMC_N"/>
</dbReference>
<evidence type="ECO:0000256" key="6">
    <source>
        <dbReference type="SAM" id="MobiDB-lite"/>
    </source>
</evidence>
<evidence type="ECO:0000259" key="8">
    <source>
        <dbReference type="Pfam" id="PF04423"/>
    </source>
</evidence>
<dbReference type="PANTHER" id="PTHR43977">
    <property type="entry name" value="STRUCTURAL MAINTENANCE OF CHROMOSOMES PROTEIN 3"/>
    <property type="match status" value="1"/>
</dbReference>
<keyword evidence="1" id="KW-0479">Metal-binding</keyword>
<protein>
    <submittedName>
        <fullName evidence="9">AAA family ATPase</fullName>
    </submittedName>
</protein>
<feature type="region of interest" description="Disordered" evidence="6">
    <location>
        <begin position="474"/>
        <end position="496"/>
    </location>
</feature>
<dbReference type="SUPFAM" id="SSF52540">
    <property type="entry name" value="P-loop containing nucleoside triphosphate hydrolases"/>
    <property type="match status" value="1"/>
</dbReference>
<evidence type="ECO:0000256" key="5">
    <source>
        <dbReference type="ARBA" id="ARBA00023054"/>
    </source>
</evidence>